<dbReference type="EMBL" id="DXFQ01000099">
    <property type="protein sequence ID" value="HIX20071.1"/>
    <property type="molecule type" value="Genomic_DNA"/>
</dbReference>
<dbReference type="NCBIfam" id="TIGR01510">
    <property type="entry name" value="coaD_prev_kdtB"/>
    <property type="match status" value="1"/>
</dbReference>
<reference evidence="11" key="2">
    <citation type="submission" date="2021-04" db="EMBL/GenBank/DDBJ databases">
        <authorList>
            <person name="Gilroy R."/>
        </authorList>
    </citation>
    <scope>NUCLEOTIDE SEQUENCE</scope>
    <source>
        <strain evidence="11">14975</strain>
    </source>
</reference>
<organism evidence="11 12">
    <name type="scientific">Candidatus Akkermansia intestinigallinarum</name>
    <dbReference type="NCBI Taxonomy" id="2838431"/>
    <lineage>
        <taxon>Bacteria</taxon>
        <taxon>Pseudomonadati</taxon>
        <taxon>Verrucomicrobiota</taxon>
        <taxon>Verrucomicrobiia</taxon>
        <taxon>Verrucomicrobiales</taxon>
        <taxon>Akkermansiaceae</taxon>
        <taxon>Akkermansia</taxon>
    </lineage>
</organism>
<comment type="caution">
    <text evidence="11">The sequence shown here is derived from an EMBL/GenBank/DDBJ whole genome shotgun (WGS) entry which is preliminary data.</text>
</comment>
<feature type="binding site" evidence="9">
    <location>
        <position position="19"/>
    </location>
    <ligand>
        <name>ATP</name>
        <dbReference type="ChEBI" id="CHEBI:30616"/>
    </ligand>
</feature>
<evidence type="ECO:0000256" key="6">
    <source>
        <dbReference type="ARBA" id="ARBA00022842"/>
    </source>
</evidence>
<dbReference type="GO" id="GO:0004595">
    <property type="term" value="F:pantetheine-phosphate adenylyltransferase activity"/>
    <property type="evidence" value="ECO:0007669"/>
    <property type="project" value="UniProtKB-UniRule"/>
</dbReference>
<dbReference type="Gene3D" id="3.40.50.620">
    <property type="entry name" value="HUPs"/>
    <property type="match status" value="1"/>
</dbReference>
<evidence type="ECO:0000259" key="10">
    <source>
        <dbReference type="Pfam" id="PF01467"/>
    </source>
</evidence>
<dbReference type="InterPro" id="IPR001980">
    <property type="entry name" value="PPAT"/>
</dbReference>
<comment type="subcellular location">
    <subcellularLocation>
        <location evidence="9">Cytoplasm</location>
    </subcellularLocation>
</comment>
<accession>A0A9D1VBG9</accession>
<comment type="similarity">
    <text evidence="9">Belongs to the bacterial CoaD family.</text>
</comment>
<feature type="binding site" evidence="9">
    <location>
        <begin position="126"/>
        <end position="132"/>
    </location>
    <ligand>
        <name>ATP</name>
        <dbReference type="ChEBI" id="CHEBI:30616"/>
    </ligand>
</feature>
<dbReference type="Pfam" id="PF01467">
    <property type="entry name" value="CTP_transf_like"/>
    <property type="match status" value="1"/>
</dbReference>
<dbReference type="PRINTS" id="PR01020">
    <property type="entry name" value="LPSBIOSNTHSS"/>
</dbReference>
<evidence type="ECO:0000256" key="5">
    <source>
        <dbReference type="ARBA" id="ARBA00022840"/>
    </source>
</evidence>
<evidence type="ECO:0000256" key="8">
    <source>
        <dbReference type="ARBA" id="ARBA00029346"/>
    </source>
</evidence>
<dbReference type="GO" id="GO:0005524">
    <property type="term" value="F:ATP binding"/>
    <property type="evidence" value="ECO:0007669"/>
    <property type="project" value="UniProtKB-KW"/>
</dbReference>
<name>A0A9D1VBG9_9BACT</name>
<dbReference type="EC" id="2.7.7.3" evidence="9"/>
<dbReference type="PANTHER" id="PTHR21342:SF1">
    <property type="entry name" value="PHOSPHOPANTETHEINE ADENYLYLTRANSFERASE"/>
    <property type="match status" value="1"/>
</dbReference>
<keyword evidence="7 9" id="KW-0173">Coenzyme A biosynthesis</keyword>
<comment type="pathway">
    <text evidence="9">Cofactor biosynthesis; coenzyme A biosynthesis; CoA from (R)-pantothenate: step 4/5.</text>
</comment>
<keyword evidence="6 9" id="KW-0460">Magnesium</keyword>
<feature type="binding site" evidence="9">
    <location>
        <position position="90"/>
    </location>
    <ligand>
        <name>substrate</name>
    </ligand>
</feature>
<comment type="catalytic activity">
    <reaction evidence="8 9">
        <text>(R)-4'-phosphopantetheine + ATP + H(+) = 3'-dephospho-CoA + diphosphate</text>
        <dbReference type="Rhea" id="RHEA:19801"/>
        <dbReference type="ChEBI" id="CHEBI:15378"/>
        <dbReference type="ChEBI" id="CHEBI:30616"/>
        <dbReference type="ChEBI" id="CHEBI:33019"/>
        <dbReference type="ChEBI" id="CHEBI:57328"/>
        <dbReference type="ChEBI" id="CHEBI:61723"/>
        <dbReference type="EC" id="2.7.7.3"/>
    </reaction>
</comment>
<dbReference type="AlphaFoldDB" id="A0A9D1VBG9"/>
<dbReference type="Proteomes" id="UP000823964">
    <property type="component" value="Unassembled WGS sequence"/>
</dbReference>
<proteinExistence type="inferred from homology"/>
<sequence>MKKRIAIYAGSFDPPTNGHLWMIRRGAEMFDELVVALAVNPEKKSFLSAAERMEALRLMVDGLPHVRVASVLNGFLVDFAHNEGACFLLRGVRSTVDFEYEKIMARMNTRMAPDVQSVFLIPPSELEEISSSVVRGFLSTPGWSRWVRACVPEHVARIIEQHMAEV</sequence>
<feature type="site" description="Transition state stabilizer" evidence="9">
    <location>
        <position position="19"/>
    </location>
</feature>
<evidence type="ECO:0000256" key="4">
    <source>
        <dbReference type="ARBA" id="ARBA00022741"/>
    </source>
</evidence>
<dbReference type="InterPro" id="IPR014729">
    <property type="entry name" value="Rossmann-like_a/b/a_fold"/>
</dbReference>
<keyword evidence="2 9" id="KW-0808">Transferase</keyword>
<keyword evidence="4 9" id="KW-0547">Nucleotide-binding</keyword>
<evidence type="ECO:0000313" key="12">
    <source>
        <dbReference type="Proteomes" id="UP000823964"/>
    </source>
</evidence>
<dbReference type="GO" id="GO:0015937">
    <property type="term" value="P:coenzyme A biosynthetic process"/>
    <property type="evidence" value="ECO:0007669"/>
    <property type="project" value="UniProtKB-UniRule"/>
</dbReference>
<comment type="function">
    <text evidence="9">Reversibly transfers an adenylyl group from ATP to 4'-phosphopantetheine, yielding dephospho-CoA (dPCoA) and pyrophosphate.</text>
</comment>
<feature type="domain" description="Cytidyltransferase-like" evidence="10">
    <location>
        <begin position="7"/>
        <end position="135"/>
    </location>
</feature>
<dbReference type="HAMAP" id="MF_00151">
    <property type="entry name" value="PPAT_bact"/>
    <property type="match status" value="1"/>
</dbReference>
<feature type="binding site" evidence="9">
    <location>
        <begin position="11"/>
        <end position="12"/>
    </location>
    <ligand>
        <name>ATP</name>
        <dbReference type="ChEBI" id="CHEBI:30616"/>
    </ligand>
</feature>
<keyword evidence="1 9" id="KW-0963">Cytoplasm</keyword>
<comment type="cofactor">
    <cofactor evidence="9">
        <name>Mg(2+)</name>
        <dbReference type="ChEBI" id="CHEBI:18420"/>
    </cofactor>
</comment>
<dbReference type="NCBIfam" id="TIGR00125">
    <property type="entry name" value="cyt_tran_rel"/>
    <property type="match status" value="1"/>
</dbReference>
<dbReference type="PANTHER" id="PTHR21342">
    <property type="entry name" value="PHOSPHOPANTETHEINE ADENYLYLTRANSFERASE"/>
    <property type="match status" value="1"/>
</dbReference>
<gene>
    <name evidence="9 11" type="primary">coaD</name>
    <name evidence="11" type="ORF">H9862_05645</name>
</gene>
<evidence type="ECO:0000256" key="7">
    <source>
        <dbReference type="ARBA" id="ARBA00022993"/>
    </source>
</evidence>
<evidence type="ECO:0000256" key="9">
    <source>
        <dbReference type="HAMAP-Rule" id="MF_00151"/>
    </source>
</evidence>
<dbReference type="InterPro" id="IPR004821">
    <property type="entry name" value="Cyt_trans-like"/>
</dbReference>
<evidence type="ECO:0000256" key="2">
    <source>
        <dbReference type="ARBA" id="ARBA00022679"/>
    </source>
</evidence>
<dbReference type="GO" id="GO:0005737">
    <property type="term" value="C:cytoplasm"/>
    <property type="evidence" value="ECO:0007669"/>
    <property type="project" value="UniProtKB-SubCell"/>
</dbReference>
<keyword evidence="5 9" id="KW-0067">ATP-binding</keyword>
<feature type="binding site" evidence="9">
    <location>
        <position position="101"/>
    </location>
    <ligand>
        <name>ATP</name>
        <dbReference type="ChEBI" id="CHEBI:30616"/>
    </ligand>
</feature>
<feature type="binding site" evidence="9">
    <location>
        <position position="43"/>
    </location>
    <ligand>
        <name>substrate</name>
    </ligand>
</feature>
<evidence type="ECO:0000256" key="1">
    <source>
        <dbReference type="ARBA" id="ARBA00022490"/>
    </source>
</evidence>
<feature type="binding site" evidence="9">
    <location>
        <position position="11"/>
    </location>
    <ligand>
        <name>substrate</name>
    </ligand>
</feature>
<evidence type="ECO:0000313" key="11">
    <source>
        <dbReference type="EMBL" id="HIX20071.1"/>
    </source>
</evidence>
<keyword evidence="3 9" id="KW-0548">Nucleotidyltransferase</keyword>
<evidence type="ECO:0000256" key="3">
    <source>
        <dbReference type="ARBA" id="ARBA00022695"/>
    </source>
</evidence>
<comment type="subunit">
    <text evidence="9">Homohexamer.</text>
</comment>
<protein>
    <recommendedName>
        <fullName evidence="9">Phosphopantetheine adenylyltransferase</fullName>
        <ecNumber evidence="9">2.7.7.3</ecNumber>
    </recommendedName>
    <alternativeName>
        <fullName evidence="9">Dephospho-CoA pyrophosphorylase</fullName>
    </alternativeName>
    <alternativeName>
        <fullName evidence="9">Pantetheine-phosphate adenylyltransferase</fullName>
        <shortName evidence="9">PPAT</shortName>
    </alternativeName>
</protein>
<feature type="binding site" evidence="9">
    <location>
        <begin position="91"/>
        <end position="93"/>
    </location>
    <ligand>
        <name>ATP</name>
        <dbReference type="ChEBI" id="CHEBI:30616"/>
    </ligand>
</feature>
<reference evidence="11" key="1">
    <citation type="journal article" date="2021" name="PeerJ">
        <title>Extensive microbial diversity within the chicken gut microbiome revealed by metagenomics and culture.</title>
        <authorList>
            <person name="Gilroy R."/>
            <person name="Ravi A."/>
            <person name="Getino M."/>
            <person name="Pursley I."/>
            <person name="Horton D.L."/>
            <person name="Alikhan N.F."/>
            <person name="Baker D."/>
            <person name="Gharbi K."/>
            <person name="Hall N."/>
            <person name="Watson M."/>
            <person name="Adriaenssens E.M."/>
            <person name="Foster-Nyarko E."/>
            <person name="Jarju S."/>
            <person name="Secka A."/>
            <person name="Antonio M."/>
            <person name="Oren A."/>
            <person name="Chaudhuri R.R."/>
            <person name="La Ragione R."/>
            <person name="Hildebrand F."/>
            <person name="Pallen M.J."/>
        </authorList>
    </citation>
    <scope>NUCLEOTIDE SEQUENCE</scope>
    <source>
        <strain evidence="11">14975</strain>
    </source>
</reference>
<feature type="binding site" evidence="9">
    <location>
        <position position="76"/>
    </location>
    <ligand>
        <name>substrate</name>
    </ligand>
</feature>
<dbReference type="SUPFAM" id="SSF52374">
    <property type="entry name" value="Nucleotidylyl transferase"/>
    <property type="match status" value="1"/>
</dbReference>